<dbReference type="Gene3D" id="2.10.25.10">
    <property type="entry name" value="Laminin"/>
    <property type="match status" value="2"/>
</dbReference>
<evidence type="ECO:0000256" key="7">
    <source>
        <dbReference type="SAM" id="SignalP"/>
    </source>
</evidence>
<organism evidence="9">
    <name type="scientific">Octopus bimaculoides</name>
    <name type="common">California two-spotted octopus</name>
    <dbReference type="NCBI Taxonomy" id="37653"/>
    <lineage>
        <taxon>Eukaryota</taxon>
        <taxon>Metazoa</taxon>
        <taxon>Spiralia</taxon>
        <taxon>Lophotrochozoa</taxon>
        <taxon>Mollusca</taxon>
        <taxon>Cephalopoda</taxon>
        <taxon>Coleoidea</taxon>
        <taxon>Octopodiformes</taxon>
        <taxon>Octopoda</taxon>
        <taxon>Incirrata</taxon>
        <taxon>Octopodidae</taxon>
        <taxon>Octopus</taxon>
    </lineage>
</organism>
<keyword evidence="5" id="KW-0325">Glycoprotein</keyword>
<dbReference type="PROSITE" id="PS50026">
    <property type="entry name" value="EGF_3"/>
    <property type="match status" value="2"/>
</dbReference>
<dbReference type="FunFam" id="2.10.25.10:FF:000005">
    <property type="entry name" value="Fibrillin 2"/>
    <property type="match status" value="1"/>
</dbReference>
<dbReference type="SMART" id="SM00179">
    <property type="entry name" value="EGF_CA"/>
    <property type="match status" value="2"/>
</dbReference>
<proteinExistence type="predicted"/>
<name>A0A0L8G764_OCTBM</name>
<dbReference type="SMR" id="A0A0L8G764"/>
<dbReference type="SMART" id="SM00181">
    <property type="entry name" value="EGF"/>
    <property type="match status" value="2"/>
</dbReference>
<evidence type="ECO:0000313" key="9">
    <source>
        <dbReference type="EMBL" id="KOF72877.1"/>
    </source>
</evidence>
<feature type="signal peptide" evidence="7">
    <location>
        <begin position="1"/>
        <end position="20"/>
    </location>
</feature>
<dbReference type="SUPFAM" id="SSF57196">
    <property type="entry name" value="EGF/Laminin"/>
    <property type="match status" value="2"/>
</dbReference>
<dbReference type="CDD" id="cd00054">
    <property type="entry name" value="EGF_CA"/>
    <property type="match status" value="2"/>
</dbReference>
<dbReference type="Pfam" id="PF07645">
    <property type="entry name" value="EGF_CA"/>
    <property type="match status" value="1"/>
</dbReference>
<dbReference type="InterPro" id="IPR052235">
    <property type="entry name" value="Nephronectin_domain"/>
</dbReference>
<dbReference type="PANTHER" id="PTHR24050">
    <property type="entry name" value="PA14 DOMAIN-CONTAINING PROTEIN"/>
    <property type="match status" value="1"/>
</dbReference>
<evidence type="ECO:0000256" key="6">
    <source>
        <dbReference type="PROSITE-ProRule" id="PRU00076"/>
    </source>
</evidence>
<dbReference type="PANTHER" id="PTHR24050:SF28">
    <property type="entry name" value="UROMODULIN-LIKE"/>
    <property type="match status" value="1"/>
</dbReference>
<dbReference type="AlphaFoldDB" id="A0A0L8G764"/>
<dbReference type="Pfam" id="PF12661">
    <property type="entry name" value="hEGF"/>
    <property type="match status" value="1"/>
</dbReference>
<protein>
    <recommendedName>
        <fullName evidence="8">EGF-like domain-containing protein</fullName>
    </recommendedName>
</protein>
<feature type="chain" id="PRO_5005582812" description="EGF-like domain-containing protein" evidence="7">
    <location>
        <begin position="21"/>
        <end position="195"/>
    </location>
</feature>
<keyword evidence="3" id="KW-0677">Repeat</keyword>
<dbReference type="PROSITE" id="PS01187">
    <property type="entry name" value="EGF_CA"/>
    <property type="match status" value="1"/>
</dbReference>
<dbReference type="OrthoDB" id="41109at2759"/>
<gene>
    <name evidence="9" type="ORF">OCBIM_22038714mg</name>
</gene>
<keyword evidence="4" id="KW-1015">Disulfide bond</keyword>
<feature type="domain" description="EGF-like" evidence="8">
    <location>
        <begin position="113"/>
        <end position="152"/>
    </location>
</feature>
<dbReference type="OMA" id="DETSIYN"/>
<evidence type="ECO:0000256" key="2">
    <source>
        <dbReference type="ARBA" id="ARBA00022729"/>
    </source>
</evidence>
<comment type="caution">
    <text evidence="6">Lacks conserved residue(s) required for the propagation of feature annotation.</text>
</comment>
<evidence type="ECO:0000259" key="8">
    <source>
        <dbReference type="PROSITE" id="PS50026"/>
    </source>
</evidence>
<evidence type="ECO:0000256" key="1">
    <source>
        <dbReference type="ARBA" id="ARBA00022536"/>
    </source>
</evidence>
<evidence type="ECO:0000256" key="3">
    <source>
        <dbReference type="ARBA" id="ARBA00022737"/>
    </source>
</evidence>
<dbReference type="PROSITE" id="PS00010">
    <property type="entry name" value="ASX_HYDROXYL"/>
    <property type="match status" value="2"/>
</dbReference>
<reference evidence="9" key="1">
    <citation type="submission" date="2015-07" db="EMBL/GenBank/DDBJ databases">
        <title>MeaNS - Measles Nucleotide Surveillance Program.</title>
        <authorList>
            <person name="Tran T."/>
            <person name="Druce J."/>
        </authorList>
    </citation>
    <scope>NUCLEOTIDE SEQUENCE</scope>
    <source>
        <strain evidence="9">UCB-OBI-ISO-001</strain>
        <tissue evidence="9">Gonad</tissue>
    </source>
</reference>
<evidence type="ECO:0000256" key="4">
    <source>
        <dbReference type="ARBA" id="ARBA00023157"/>
    </source>
</evidence>
<dbReference type="InterPro" id="IPR018097">
    <property type="entry name" value="EGF_Ca-bd_CS"/>
</dbReference>
<keyword evidence="1 6" id="KW-0245">EGF-like domain</keyword>
<dbReference type="InterPro" id="IPR000742">
    <property type="entry name" value="EGF"/>
</dbReference>
<dbReference type="GO" id="GO:0005509">
    <property type="term" value="F:calcium ion binding"/>
    <property type="evidence" value="ECO:0007669"/>
    <property type="project" value="InterPro"/>
</dbReference>
<dbReference type="STRING" id="37653.A0A0L8G764"/>
<dbReference type="InterPro" id="IPR049883">
    <property type="entry name" value="NOTCH1_EGF-like"/>
</dbReference>
<feature type="domain" description="EGF-like" evidence="8">
    <location>
        <begin position="153"/>
        <end position="192"/>
    </location>
</feature>
<dbReference type="EMBL" id="KQ423448">
    <property type="protein sequence ID" value="KOF72877.1"/>
    <property type="molecule type" value="Genomic_DNA"/>
</dbReference>
<accession>A0A0L8G764</accession>
<evidence type="ECO:0000256" key="5">
    <source>
        <dbReference type="ARBA" id="ARBA00023180"/>
    </source>
</evidence>
<dbReference type="KEGG" id="obi:106878667"/>
<dbReference type="InterPro" id="IPR000152">
    <property type="entry name" value="EGF-type_Asp/Asn_hydroxyl_site"/>
</dbReference>
<dbReference type="InterPro" id="IPR013032">
    <property type="entry name" value="EGF-like_CS"/>
</dbReference>
<keyword evidence="2 7" id="KW-0732">Signal</keyword>
<dbReference type="InterPro" id="IPR001881">
    <property type="entry name" value="EGF-like_Ca-bd_dom"/>
</dbReference>
<sequence>MKNLVVFLFVFVVGLWLTEGQRATESPGVSDETSIYNETADSGNSTAEGESLLFRPPIVCSETCYKRMSYQGSRRGWCWFKRCTKYRVAYKIISSNCYKCCRGWTGTPGNCRDTNECKSQNRCGRFGTCINTIGSYKCHCIPGFEFNGRTCVDSNECNWTFRCRNGSTCINALGSYICLCKPGYICNGKICVGIG</sequence>
<dbReference type="PROSITE" id="PS01186">
    <property type="entry name" value="EGF_2"/>
    <property type="match status" value="2"/>
</dbReference>